<protein>
    <recommendedName>
        <fullName evidence="3">Fumarylacetoacetase-like C-terminal domain-containing protein</fullName>
    </recommendedName>
</protein>
<dbReference type="AlphaFoldDB" id="A0A2M8P2Q9"/>
<evidence type="ECO:0000313" key="5">
    <source>
        <dbReference type="Proteomes" id="UP000228921"/>
    </source>
</evidence>
<keyword evidence="2" id="KW-0479">Metal-binding</keyword>
<sequence>MRFATILYEGVPRLVAAADERSPRLIEGFSDMFALMGAPRAAVEAAYAAGKPLPETGWRWLAPLPRPGKIIAIGLNYADHCRETGQQPPEKPLVFAKLNSSVIAHGDVIEWDPSITNSVDYEAELAVVIGKQARLVSEANALAHVFGYTIANDITARDLQKSEGQWTRAKGMDTFCPLGPWLVSADEVPDPQNLSIRCTVNGEMRQNSNTSQMIFSVKTLISYLSRTFTLYRGDIILTGTPSGVGSAMNPPRLLHDKAAVTVEIEKLGRLENVCRELTFRVR</sequence>
<evidence type="ECO:0000313" key="4">
    <source>
        <dbReference type="EMBL" id="PJF31834.1"/>
    </source>
</evidence>
<dbReference type="SUPFAM" id="SSF56529">
    <property type="entry name" value="FAH"/>
    <property type="match status" value="1"/>
</dbReference>
<gene>
    <name evidence="4" type="ORF">CUN51_02510</name>
</gene>
<dbReference type="Pfam" id="PF01557">
    <property type="entry name" value="FAA_hydrolase"/>
    <property type="match status" value="1"/>
</dbReference>
<dbReference type="PANTHER" id="PTHR42796">
    <property type="entry name" value="FUMARYLACETOACETATE HYDROLASE DOMAIN-CONTAINING PROTEIN 2A-RELATED"/>
    <property type="match status" value="1"/>
</dbReference>
<dbReference type="GO" id="GO:0016853">
    <property type="term" value="F:isomerase activity"/>
    <property type="evidence" value="ECO:0007669"/>
    <property type="project" value="UniProtKB-ARBA"/>
</dbReference>
<dbReference type="EMBL" id="PGTK01000002">
    <property type="protein sequence ID" value="PJF31834.1"/>
    <property type="molecule type" value="Genomic_DNA"/>
</dbReference>
<dbReference type="Proteomes" id="UP000228921">
    <property type="component" value="Unassembled WGS sequence"/>
</dbReference>
<organism evidence="4 5">
    <name type="scientific">Candidatus Thermofonsia Clade 1 bacterium</name>
    <dbReference type="NCBI Taxonomy" id="2364210"/>
    <lineage>
        <taxon>Bacteria</taxon>
        <taxon>Bacillati</taxon>
        <taxon>Chloroflexota</taxon>
        <taxon>Candidatus Thermofontia</taxon>
        <taxon>Candidatus Thermofonsia Clade 1</taxon>
    </lineage>
</organism>
<proteinExistence type="inferred from homology"/>
<dbReference type="FunFam" id="3.90.850.10:FF:000002">
    <property type="entry name" value="2-hydroxyhepta-2,4-diene-1,7-dioate isomerase"/>
    <property type="match status" value="1"/>
</dbReference>
<evidence type="ECO:0000256" key="1">
    <source>
        <dbReference type="ARBA" id="ARBA00010211"/>
    </source>
</evidence>
<feature type="domain" description="Fumarylacetoacetase-like C-terminal" evidence="3">
    <location>
        <begin position="69"/>
        <end position="273"/>
    </location>
</feature>
<dbReference type="GO" id="GO:0046872">
    <property type="term" value="F:metal ion binding"/>
    <property type="evidence" value="ECO:0007669"/>
    <property type="project" value="UniProtKB-KW"/>
</dbReference>
<accession>A0A2M8P2Q9</accession>
<dbReference type="InterPro" id="IPR036663">
    <property type="entry name" value="Fumarylacetoacetase_C_sf"/>
</dbReference>
<dbReference type="Gene3D" id="3.90.850.10">
    <property type="entry name" value="Fumarylacetoacetase-like, C-terminal domain"/>
    <property type="match status" value="1"/>
</dbReference>
<dbReference type="InterPro" id="IPR011234">
    <property type="entry name" value="Fumarylacetoacetase-like_C"/>
</dbReference>
<name>A0A2M8P2Q9_9CHLR</name>
<comment type="caution">
    <text evidence="4">The sequence shown here is derived from an EMBL/GenBank/DDBJ whole genome shotgun (WGS) entry which is preliminary data.</text>
</comment>
<dbReference type="InterPro" id="IPR051121">
    <property type="entry name" value="FAH"/>
</dbReference>
<evidence type="ECO:0000256" key="2">
    <source>
        <dbReference type="ARBA" id="ARBA00022723"/>
    </source>
</evidence>
<dbReference type="GO" id="GO:0019752">
    <property type="term" value="P:carboxylic acid metabolic process"/>
    <property type="evidence" value="ECO:0007669"/>
    <property type="project" value="UniProtKB-ARBA"/>
</dbReference>
<comment type="similarity">
    <text evidence="1">Belongs to the FAH family.</text>
</comment>
<evidence type="ECO:0000259" key="3">
    <source>
        <dbReference type="Pfam" id="PF01557"/>
    </source>
</evidence>
<dbReference type="PANTHER" id="PTHR42796:SF4">
    <property type="entry name" value="FUMARYLACETOACETATE HYDROLASE DOMAIN-CONTAINING PROTEIN 2A"/>
    <property type="match status" value="1"/>
</dbReference>
<reference evidence="4 5" key="1">
    <citation type="submission" date="2017-11" db="EMBL/GenBank/DDBJ databases">
        <title>Evolution of Phototrophy in the Chloroflexi Phylum Driven by Horizontal Gene Transfer.</title>
        <authorList>
            <person name="Ward L.M."/>
            <person name="Hemp J."/>
            <person name="Shih P.M."/>
            <person name="Mcglynn S.E."/>
            <person name="Fischer W."/>
        </authorList>
    </citation>
    <scope>NUCLEOTIDE SEQUENCE [LARGE SCALE GENOMIC DNA]</scope>
    <source>
        <strain evidence="4">CP2_2F</strain>
    </source>
</reference>